<keyword evidence="1" id="KW-0524">Neurogenesis</keyword>
<evidence type="ECO:0000259" key="4">
    <source>
        <dbReference type="PROSITE" id="PS50888"/>
    </source>
</evidence>
<sequence length="165" mass="18585">MLQRVHQKSDYYSQRMVPIAPTPEKFSLDLQDNKYTYKSTGYNGAQVASIARRNARERNRVKQVNDGFNALRKKLPAAVIAAMAGGSRRGSGKKLSKVDTLKMVVEYIKYMENLIEDNDTSHGYSKTVTATHFEKDIDEGVYSGESPYSVSVPSPLPPARCDRYR</sequence>
<dbReference type="SMART" id="SM00353">
    <property type="entry name" value="HLH"/>
    <property type="match status" value="1"/>
</dbReference>
<dbReference type="AlphaFoldDB" id="A0A0L7L1B7"/>
<evidence type="ECO:0000256" key="1">
    <source>
        <dbReference type="ARBA" id="ARBA00022902"/>
    </source>
</evidence>
<feature type="region of interest" description="Disordered" evidence="3">
    <location>
        <begin position="144"/>
        <end position="165"/>
    </location>
</feature>
<dbReference type="GO" id="GO:0045944">
    <property type="term" value="P:positive regulation of transcription by RNA polymerase II"/>
    <property type="evidence" value="ECO:0007669"/>
    <property type="project" value="TreeGrafter"/>
</dbReference>
<dbReference type="EMBL" id="JTDY01003591">
    <property type="protein sequence ID" value="KOB69293.1"/>
    <property type="molecule type" value="Genomic_DNA"/>
</dbReference>
<dbReference type="GO" id="GO:0007399">
    <property type="term" value="P:nervous system development"/>
    <property type="evidence" value="ECO:0007669"/>
    <property type="project" value="UniProtKB-KW"/>
</dbReference>
<dbReference type="STRING" id="104452.A0A0L7L1B7"/>
<dbReference type="PANTHER" id="PTHR13935">
    <property type="entry name" value="ACHAETE-SCUTE TRANSCRIPTION FACTOR-RELATED"/>
    <property type="match status" value="1"/>
</dbReference>
<dbReference type="InterPro" id="IPR036638">
    <property type="entry name" value="HLH_DNA-bd_sf"/>
</dbReference>
<evidence type="ECO:0000256" key="2">
    <source>
        <dbReference type="ARBA" id="ARBA00023125"/>
    </source>
</evidence>
<dbReference type="PROSITE" id="PS50888">
    <property type="entry name" value="BHLH"/>
    <property type="match status" value="1"/>
</dbReference>
<evidence type="ECO:0000313" key="5">
    <source>
        <dbReference type="EMBL" id="KOB69293.1"/>
    </source>
</evidence>
<dbReference type="PANTHER" id="PTHR13935:SF106">
    <property type="entry name" value="ACHAETE-SCUTE COMPLEX PROTEIN T5-RELATED"/>
    <property type="match status" value="1"/>
</dbReference>
<proteinExistence type="predicted"/>
<comment type="caution">
    <text evidence="5">The sequence shown here is derived from an EMBL/GenBank/DDBJ whole genome shotgun (WGS) entry which is preliminary data.</text>
</comment>
<dbReference type="GO" id="GO:0000977">
    <property type="term" value="F:RNA polymerase II transcription regulatory region sequence-specific DNA binding"/>
    <property type="evidence" value="ECO:0007669"/>
    <property type="project" value="TreeGrafter"/>
</dbReference>
<dbReference type="InterPro" id="IPR011598">
    <property type="entry name" value="bHLH_dom"/>
</dbReference>
<reference evidence="5 6" key="1">
    <citation type="journal article" date="2015" name="Genome Biol. Evol.">
        <title>The genome of winter moth (Operophtera brumata) provides a genomic perspective on sexual dimorphism and phenology.</title>
        <authorList>
            <person name="Derks M.F."/>
            <person name="Smit S."/>
            <person name="Salis L."/>
            <person name="Schijlen E."/>
            <person name="Bossers A."/>
            <person name="Mateman C."/>
            <person name="Pijl A.S."/>
            <person name="de Ridder D."/>
            <person name="Groenen M.A."/>
            <person name="Visser M.E."/>
            <person name="Megens H.J."/>
        </authorList>
    </citation>
    <scope>NUCLEOTIDE SEQUENCE [LARGE SCALE GENOMIC DNA]</scope>
    <source>
        <strain evidence="5">WM2013NL</strain>
        <tissue evidence="5">Head and thorax</tissue>
    </source>
</reference>
<dbReference type="InterPro" id="IPR015660">
    <property type="entry name" value="MASH1/Ascl1a-like"/>
</dbReference>
<evidence type="ECO:0000313" key="6">
    <source>
        <dbReference type="Proteomes" id="UP000037510"/>
    </source>
</evidence>
<dbReference type="GO" id="GO:0000981">
    <property type="term" value="F:DNA-binding transcription factor activity, RNA polymerase II-specific"/>
    <property type="evidence" value="ECO:0007669"/>
    <property type="project" value="TreeGrafter"/>
</dbReference>
<name>A0A0L7L1B7_OPEBR</name>
<keyword evidence="6" id="KW-1185">Reference proteome</keyword>
<accession>A0A0L7L1B7</accession>
<evidence type="ECO:0000256" key="3">
    <source>
        <dbReference type="SAM" id="MobiDB-lite"/>
    </source>
</evidence>
<dbReference type="SUPFAM" id="SSF47459">
    <property type="entry name" value="HLH, helix-loop-helix DNA-binding domain"/>
    <property type="match status" value="1"/>
</dbReference>
<keyword evidence="2" id="KW-0238">DNA-binding</keyword>
<feature type="domain" description="BHLH" evidence="4">
    <location>
        <begin position="48"/>
        <end position="111"/>
    </location>
</feature>
<dbReference type="GO" id="GO:0046983">
    <property type="term" value="F:protein dimerization activity"/>
    <property type="evidence" value="ECO:0007669"/>
    <property type="project" value="InterPro"/>
</dbReference>
<dbReference type="Gene3D" id="4.10.280.10">
    <property type="entry name" value="Helix-loop-helix DNA-binding domain"/>
    <property type="match status" value="1"/>
</dbReference>
<dbReference type="GO" id="GO:0090575">
    <property type="term" value="C:RNA polymerase II transcription regulator complex"/>
    <property type="evidence" value="ECO:0007669"/>
    <property type="project" value="TreeGrafter"/>
</dbReference>
<protein>
    <submittedName>
        <fullName evidence="5">Achaete-scute-like protein ASH3</fullName>
    </submittedName>
</protein>
<dbReference type="Pfam" id="PF00010">
    <property type="entry name" value="HLH"/>
    <property type="match status" value="1"/>
</dbReference>
<dbReference type="Proteomes" id="UP000037510">
    <property type="component" value="Unassembled WGS sequence"/>
</dbReference>
<feature type="compositionally biased region" description="Low complexity" evidence="3">
    <location>
        <begin position="144"/>
        <end position="153"/>
    </location>
</feature>
<gene>
    <name evidence="5" type="ORF">OBRU01_10569</name>
</gene>
<organism evidence="5 6">
    <name type="scientific">Operophtera brumata</name>
    <name type="common">Winter moth</name>
    <name type="synonym">Phalaena brumata</name>
    <dbReference type="NCBI Taxonomy" id="104452"/>
    <lineage>
        <taxon>Eukaryota</taxon>
        <taxon>Metazoa</taxon>
        <taxon>Ecdysozoa</taxon>
        <taxon>Arthropoda</taxon>
        <taxon>Hexapoda</taxon>
        <taxon>Insecta</taxon>
        <taxon>Pterygota</taxon>
        <taxon>Neoptera</taxon>
        <taxon>Endopterygota</taxon>
        <taxon>Lepidoptera</taxon>
        <taxon>Glossata</taxon>
        <taxon>Ditrysia</taxon>
        <taxon>Geometroidea</taxon>
        <taxon>Geometridae</taxon>
        <taxon>Larentiinae</taxon>
        <taxon>Operophtera</taxon>
    </lineage>
</organism>